<dbReference type="InterPro" id="IPR011989">
    <property type="entry name" value="ARM-like"/>
</dbReference>
<organism evidence="1">
    <name type="scientific">hydrocarbon metagenome</name>
    <dbReference type="NCBI Taxonomy" id="938273"/>
    <lineage>
        <taxon>unclassified sequences</taxon>
        <taxon>metagenomes</taxon>
        <taxon>ecological metagenomes</taxon>
    </lineage>
</organism>
<evidence type="ECO:0000313" key="1">
    <source>
        <dbReference type="EMBL" id="KUG24702.1"/>
    </source>
</evidence>
<dbReference type="EMBL" id="LNQE01000831">
    <property type="protein sequence ID" value="KUG24702.1"/>
    <property type="molecule type" value="Genomic_DNA"/>
</dbReference>
<dbReference type="AlphaFoldDB" id="A0A0W8FVE7"/>
<dbReference type="SUPFAM" id="SSF48371">
    <property type="entry name" value="ARM repeat"/>
    <property type="match status" value="1"/>
</dbReference>
<comment type="caution">
    <text evidence="1">The sequence shown here is derived from an EMBL/GenBank/DDBJ whole genome shotgun (WGS) entry which is preliminary data.</text>
</comment>
<sequence length="134" mass="15249">MKRTLTILIVLLVAAAGLNLGQTKDQLNPRAVENLLAGIHSENLGLQKSSMFFAGYYKIEETVEALREEMLSNENPSVKILAALALYEIHNENVLEDFDRLAKDINEDLKVRRMIKAIYDEWEVNNRMTLTVSK</sequence>
<name>A0A0W8FVE7_9ZZZZ</name>
<dbReference type="Gene3D" id="1.25.10.10">
    <property type="entry name" value="Leucine-rich Repeat Variant"/>
    <property type="match status" value="1"/>
</dbReference>
<reference evidence="1" key="1">
    <citation type="journal article" date="2015" name="Proc. Natl. Acad. Sci. U.S.A.">
        <title>Networks of energetic and metabolic interactions define dynamics in microbial communities.</title>
        <authorList>
            <person name="Embree M."/>
            <person name="Liu J.K."/>
            <person name="Al-Bassam M.M."/>
            <person name="Zengler K."/>
        </authorList>
    </citation>
    <scope>NUCLEOTIDE SEQUENCE</scope>
</reference>
<protein>
    <recommendedName>
        <fullName evidence="2">HEAT repeat domain-containing protein</fullName>
    </recommendedName>
</protein>
<accession>A0A0W8FVE7</accession>
<evidence type="ECO:0008006" key="2">
    <source>
        <dbReference type="Google" id="ProtNLM"/>
    </source>
</evidence>
<dbReference type="InterPro" id="IPR016024">
    <property type="entry name" value="ARM-type_fold"/>
</dbReference>
<gene>
    <name evidence="1" type="ORF">ASZ90_005483</name>
</gene>
<proteinExistence type="predicted"/>